<evidence type="ECO:0000313" key="1">
    <source>
        <dbReference type="EMBL" id="CCG27856.1"/>
    </source>
</evidence>
<dbReference type="EMBL" id="HE681887">
    <property type="protein sequence ID" value="CCG27856.1"/>
    <property type="molecule type" value="Genomic_DNA"/>
</dbReference>
<dbReference type="RefSeq" id="YP_009666088.1">
    <property type="nucleotide sequence ID" value="NC_043427.1"/>
</dbReference>
<proteinExistence type="predicted"/>
<reference evidence="1 2" key="1">
    <citation type="journal article" date="2012" name="Proc. Natl. Acad. Sci. U.S.A.">
        <title>Archaeal virus with exceptional virion architecture and the largest single-stranded DNA genome.</title>
        <authorList>
            <person name="Mochizuki T."/>
            <person name="Krupovic M."/>
            <person name="Pehau-Arnaudet G."/>
            <person name="Sako Y."/>
            <person name="Forterre P."/>
            <person name="Prangishvili D."/>
        </authorList>
    </citation>
    <scope>NUCLEOTIDE SEQUENCE [LARGE SCALE GENOMIC DNA]</scope>
</reference>
<dbReference type="Proteomes" id="UP000003929">
    <property type="component" value="Segment"/>
</dbReference>
<keyword evidence="2" id="KW-1185">Reference proteome</keyword>
<organism evidence="1 2">
    <name type="scientific">Alphaspiravirus yamagawaense</name>
    <dbReference type="NCBI Taxonomy" id="1157339"/>
    <lineage>
        <taxon>Viruses</taxon>
        <taxon>Viruses incertae sedis</taxon>
        <taxon>Spiraviridae</taxon>
        <taxon>Alphaspiravirus</taxon>
    </lineage>
</organism>
<dbReference type="KEGG" id="vg:40526272"/>
<sequence length="80" mass="9305">MDPELKPIIRLILLRLVEEPGARMKYRKLYRYVQEHAKKFGVSPTEAIYAAANLDLIVIEGDEVRLTEKGEKETFIIMGW</sequence>
<dbReference type="GO" id="GO:0003677">
    <property type="term" value="F:DNA binding"/>
    <property type="evidence" value="ECO:0007669"/>
    <property type="project" value="UniProtKB-KW"/>
</dbReference>
<keyword evidence="1" id="KW-0238">DNA-binding</keyword>
<gene>
    <name evidence="1" type="primary">43-80</name>
</gene>
<evidence type="ECO:0000313" key="2">
    <source>
        <dbReference type="Proteomes" id="UP000003929"/>
    </source>
</evidence>
<protein>
    <submittedName>
        <fullName evidence="1">Hypothetical wHTH DNA-binding protein</fullName>
    </submittedName>
</protein>
<name>J7QDH1_9VIRU</name>
<accession>J7QDH1</accession>
<dbReference type="GeneID" id="40526272"/>